<keyword evidence="1" id="KW-1015">Disulfide bond</keyword>
<dbReference type="PROSITE" id="PS50240">
    <property type="entry name" value="TRYPSIN_DOM"/>
    <property type="match status" value="1"/>
</dbReference>
<dbReference type="InterPro" id="IPR001254">
    <property type="entry name" value="Trypsin_dom"/>
</dbReference>
<dbReference type="GO" id="GO:0006508">
    <property type="term" value="P:proteolysis"/>
    <property type="evidence" value="ECO:0007669"/>
    <property type="project" value="InterPro"/>
</dbReference>
<dbReference type="OrthoDB" id="5875095at2759"/>
<evidence type="ECO:0000256" key="1">
    <source>
        <dbReference type="ARBA" id="ARBA00023157"/>
    </source>
</evidence>
<dbReference type="STRING" id="6277.A0A498T215"/>
<dbReference type="PANTHER" id="PTHR24253:SF153">
    <property type="entry name" value="SERINE PROTEASE HEPSIN"/>
    <property type="match status" value="1"/>
</dbReference>
<reference evidence="3 4" key="1">
    <citation type="submission" date="2018-08" db="EMBL/GenBank/DDBJ databases">
        <authorList>
            <person name="Laetsch R D."/>
            <person name="Stevens L."/>
            <person name="Kumar S."/>
            <person name="Blaxter L. M."/>
        </authorList>
    </citation>
    <scope>NUCLEOTIDE SEQUENCE [LARGE SCALE GENOMIC DNA]</scope>
</reference>
<dbReference type="GO" id="GO:0004252">
    <property type="term" value="F:serine-type endopeptidase activity"/>
    <property type="evidence" value="ECO:0007669"/>
    <property type="project" value="InterPro"/>
</dbReference>
<evidence type="ECO:0000313" key="4">
    <source>
        <dbReference type="Proteomes" id="UP000276991"/>
    </source>
</evidence>
<dbReference type="SUPFAM" id="SSF50494">
    <property type="entry name" value="Trypsin-like serine proteases"/>
    <property type="match status" value="1"/>
</dbReference>
<sequence length="164" mass="17816">MVDAILAYKISAGSAAKAGQFPWAVALTLTNEDYNHCGGSIISKRHILTAAHCVLKFEVYQLPCMFVTTLDDITQITIRYGGVCLRSLFPPCDGPLCMTAKIRRIAVHQRFVDAGCSNGHDFAIIEVESDLAFGTTTSAICLPNSTFDLDSAENLLDYGFGMNE</sequence>
<organism evidence="3 4">
    <name type="scientific">Acanthocheilonema viteae</name>
    <name type="common">Filarial nematode worm</name>
    <name type="synonym">Dipetalonema viteae</name>
    <dbReference type="NCBI Taxonomy" id="6277"/>
    <lineage>
        <taxon>Eukaryota</taxon>
        <taxon>Metazoa</taxon>
        <taxon>Ecdysozoa</taxon>
        <taxon>Nematoda</taxon>
        <taxon>Chromadorea</taxon>
        <taxon>Rhabditida</taxon>
        <taxon>Spirurina</taxon>
        <taxon>Spiruromorpha</taxon>
        <taxon>Filarioidea</taxon>
        <taxon>Onchocercidae</taxon>
        <taxon>Acanthocheilonema</taxon>
    </lineage>
</organism>
<gene>
    <name evidence="3" type="ORF">NAV_LOCUS10108</name>
</gene>
<name>A0A498T215_ACAVI</name>
<keyword evidence="4" id="KW-1185">Reference proteome</keyword>
<dbReference type="SMART" id="SM00020">
    <property type="entry name" value="Tryp_SPc"/>
    <property type="match status" value="1"/>
</dbReference>
<feature type="non-terminal residue" evidence="3">
    <location>
        <position position="164"/>
    </location>
</feature>
<dbReference type="PANTHER" id="PTHR24253">
    <property type="entry name" value="TRANSMEMBRANE PROTEASE SERINE"/>
    <property type="match status" value="1"/>
</dbReference>
<dbReference type="Proteomes" id="UP000276991">
    <property type="component" value="Unassembled WGS sequence"/>
</dbReference>
<dbReference type="InterPro" id="IPR001314">
    <property type="entry name" value="Peptidase_S1A"/>
</dbReference>
<dbReference type="EMBL" id="UPTC01005477">
    <property type="protein sequence ID" value="VBB35317.1"/>
    <property type="molecule type" value="Genomic_DNA"/>
</dbReference>
<feature type="domain" description="Peptidase S1" evidence="2">
    <location>
        <begin position="10"/>
        <end position="164"/>
    </location>
</feature>
<dbReference type="AlphaFoldDB" id="A0A498T215"/>
<protein>
    <recommendedName>
        <fullName evidence="2">Peptidase S1 domain-containing protein</fullName>
    </recommendedName>
</protein>
<dbReference type="InterPro" id="IPR043504">
    <property type="entry name" value="Peptidase_S1_PA_chymotrypsin"/>
</dbReference>
<evidence type="ECO:0000259" key="2">
    <source>
        <dbReference type="PROSITE" id="PS50240"/>
    </source>
</evidence>
<proteinExistence type="predicted"/>
<dbReference type="PROSITE" id="PS00134">
    <property type="entry name" value="TRYPSIN_HIS"/>
    <property type="match status" value="1"/>
</dbReference>
<accession>A0A498T215</accession>
<dbReference type="InterPro" id="IPR009003">
    <property type="entry name" value="Peptidase_S1_PA"/>
</dbReference>
<evidence type="ECO:0000313" key="3">
    <source>
        <dbReference type="EMBL" id="VBB35317.1"/>
    </source>
</evidence>
<dbReference type="Gene3D" id="2.40.10.10">
    <property type="entry name" value="Trypsin-like serine proteases"/>
    <property type="match status" value="1"/>
</dbReference>
<dbReference type="InterPro" id="IPR018114">
    <property type="entry name" value="TRYPSIN_HIS"/>
</dbReference>
<dbReference type="Pfam" id="PF00089">
    <property type="entry name" value="Trypsin"/>
    <property type="match status" value="1"/>
</dbReference>
<dbReference type="PRINTS" id="PR00722">
    <property type="entry name" value="CHYMOTRYPSIN"/>
</dbReference>